<dbReference type="AlphaFoldDB" id="A0AAD8MRC3"/>
<accession>A0AAD8MRC3</accession>
<evidence type="ECO:0000313" key="2">
    <source>
        <dbReference type="Proteomes" id="UP001237642"/>
    </source>
</evidence>
<protein>
    <submittedName>
        <fullName evidence="1">Uncharacterized protein</fullName>
    </submittedName>
</protein>
<keyword evidence="2" id="KW-1185">Reference proteome</keyword>
<organism evidence="1 2">
    <name type="scientific">Heracleum sosnowskyi</name>
    <dbReference type="NCBI Taxonomy" id="360622"/>
    <lineage>
        <taxon>Eukaryota</taxon>
        <taxon>Viridiplantae</taxon>
        <taxon>Streptophyta</taxon>
        <taxon>Embryophyta</taxon>
        <taxon>Tracheophyta</taxon>
        <taxon>Spermatophyta</taxon>
        <taxon>Magnoliopsida</taxon>
        <taxon>eudicotyledons</taxon>
        <taxon>Gunneridae</taxon>
        <taxon>Pentapetalae</taxon>
        <taxon>asterids</taxon>
        <taxon>campanulids</taxon>
        <taxon>Apiales</taxon>
        <taxon>Apiaceae</taxon>
        <taxon>Apioideae</taxon>
        <taxon>apioid superclade</taxon>
        <taxon>Tordylieae</taxon>
        <taxon>Tordyliinae</taxon>
        <taxon>Heracleum</taxon>
    </lineage>
</organism>
<dbReference type="EMBL" id="JAUIZM010000005">
    <property type="protein sequence ID" value="KAK1381934.1"/>
    <property type="molecule type" value="Genomic_DNA"/>
</dbReference>
<evidence type="ECO:0000313" key="1">
    <source>
        <dbReference type="EMBL" id="KAK1381934.1"/>
    </source>
</evidence>
<dbReference type="Proteomes" id="UP001237642">
    <property type="component" value="Unassembled WGS sequence"/>
</dbReference>
<name>A0AAD8MRC3_9APIA</name>
<sequence length="130" mass="14689">MHGGMKNRVKRSVCVHDDYLHRNKFNREIKRIQTRMSELSTTFGDYSIASTSQGQGASGSSYGQIEQSWELLRLKALPKGDYLGIGYLGLKYDLFKDDAMIIEWSNHYGRLLSGVIEEAVNYSGCQSLNS</sequence>
<reference evidence="1" key="2">
    <citation type="submission" date="2023-05" db="EMBL/GenBank/DDBJ databases">
        <authorList>
            <person name="Schelkunov M.I."/>
        </authorList>
    </citation>
    <scope>NUCLEOTIDE SEQUENCE</scope>
    <source>
        <strain evidence="1">Hsosn_3</strain>
        <tissue evidence="1">Leaf</tissue>
    </source>
</reference>
<gene>
    <name evidence="1" type="ORF">POM88_019669</name>
</gene>
<comment type="caution">
    <text evidence="1">The sequence shown here is derived from an EMBL/GenBank/DDBJ whole genome shotgun (WGS) entry which is preliminary data.</text>
</comment>
<proteinExistence type="predicted"/>
<reference evidence="1" key="1">
    <citation type="submission" date="2023-02" db="EMBL/GenBank/DDBJ databases">
        <title>Genome of toxic invasive species Heracleum sosnowskyi carries increased number of genes despite the absence of recent whole-genome duplications.</title>
        <authorList>
            <person name="Schelkunov M."/>
            <person name="Shtratnikova V."/>
            <person name="Makarenko M."/>
            <person name="Klepikova A."/>
            <person name="Omelchenko D."/>
            <person name="Novikova G."/>
            <person name="Obukhova E."/>
            <person name="Bogdanov V."/>
            <person name="Penin A."/>
            <person name="Logacheva M."/>
        </authorList>
    </citation>
    <scope>NUCLEOTIDE SEQUENCE</scope>
    <source>
        <strain evidence="1">Hsosn_3</strain>
        <tissue evidence="1">Leaf</tissue>
    </source>
</reference>